<proteinExistence type="predicted"/>
<protein>
    <recommendedName>
        <fullName evidence="2">Reverse transcriptase domain-containing protein</fullName>
    </recommendedName>
</protein>
<feature type="non-terminal residue" evidence="1">
    <location>
        <position position="1"/>
    </location>
</feature>
<evidence type="ECO:0008006" key="2">
    <source>
        <dbReference type="Google" id="ProtNLM"/>
    </source>
</evidence>
<accession>A0A699QX92</accession>
<organism evidence="1">
    <name type="scientific">Tanacetum cinerariifolium</name>
    <name type="common">Dalmatian daisy</name>
    <name type="synonym">Chrysanthemum cinerariifolium</name>
    <dbReference type="NCBI Taxonomy" id="118510"/>
    <lineage>
        <taxon>Eukaryota</taxon>
        <taxon>Viridiplantae</taxon>
        <taxon>Streptophyta</taxon>
        <taxon>Embryophyta</taxon>
        <taxon>Tracheophyta</taxon>
        <taxon>Spermatophyta</taxon>
        <taxon>Magnoliopsida</taxon>
        <taxon>eudicotyledons</taxon>
        <taxon>Gunneridae</taxon>
        <taxon>Pentapetalae</taxon>
        <taxon>asterids</taxon>
        <taxon>campanulids</taxon>
        <taxon>Asterales</taxon>
        <taxon>Asteraceae</taxon>
        <taxon>Asteroideae</taxon>
        <taxon>Anthemideae</taxon>
        <taxon>Anthemidinae</taxon>
        <taxon>Tanacetum</taxon>
    </lineage>
</organism>
<gene>
    <name evidence="1" type="ORF">Tci_849868</name>
</gene>
<dbReference type="EMBL" id="BKCJ011063170">
    <property type="protein sequence ID" value="GFC77898.1"/>
    <property type="molecule type" value="Genomic_DNA"/>
</dbReference>
<dbReference type="AlphaFoldDB" id="A0A699QX92"/>
<reference evidence="1" key="1">
    <citation type="journal article" date="2019" name="Sci. Rep.">
        <title>Draft genome of Tanacetum cinerariifolium, the natural source of mosquito coil.</title>
        <authorList>
            <person name="Yamashiro T."/>
            <person name="Shiraishi A."/>
            <person name="Satake H."/>
            <person name="Nakayama K."/>
        </authorList>
    </citation>
    <scope>NUCLEOTIDE SEQUENCE</scope>
</reference>
<evidence type="ECO:0000313" key="1">
    <source>
        <dbReference type="EMBL" id="GFC77898.1"/>
    </source>
</evidence>
<name>A0A699QX92_TANCI</name>
<sequence length="98" mass="10340">NQQTSAVTTTMTAMLKQFQATPPSAPVKAVEEIYVACGGAHLHYQCLAAGGNTFPEFGDNIQGYALAAAVNYNQGNPSYRPQGVANQIRPPGFAQPNV</sequence>
<comment type="caution">
    <text evidence="1">The sequence shown here is derived from an EMBL/GenBank/DDBJ whole genome shotgun (WGS) entry which is preliminary data.</text>
</comment>